<organism evidence="5">
    <name type="scientific">Sheuella amnicola</name>
    <dbReference type="NCBI Taxonomy" id="2707330"/>
    <lineage>
        <taxon>Bacteria</taxon>
        <taxon>Pseudomonadati</taxon>
        <taxon>Pseudomonadota</taxon>
        <taxon>Betaproteobacteria</taxon>
        <taxon>Burkholderiales</taxon>
        <taxon>Alcaligenaceae</taxon>
        <taxon>Sheuella</taxon>
    </lineage>
</organism>
<dbReference type="EMBL" id="JAAGRN010000005">
    <property type="protein sequence ID" value="NDY83419.1"/>
    <property type="molecule type" value="Genomic_DNA"/>
</dbReference>
<feature type="chain" id="PRO_5025451942" evidence="3">
    <location>
        <begin position="29"/>
        <end position="223"/>
    </location>
</feature>
<dbReference type="InterPro" id="IPR011250">
    <property type="entry name" value="OMP/PagP_B-barrel"/>
</dbReference>
<dbReference type="AlphaFoldDB" id="A0A6B2R242"/>
<dbReference type="Gene3D" id="2.40.160.20">
    <property type="match status" value="1"/>
</dbReference>
<feature type="domain" description="Outer membrane protein beta-barrel" evidence="4">
    <location>
        <begin position="44"/>
        <end position="223"/>
    </location>
</feature>
<evidence type="ECO:0000256" key="2">
    <source>
        <dbReference type="ARBA" id="ARBA00022729"/>
    </source>
</evidence>
<reference evidence="5" key="1">
    <citation type="submission" date="2020-02" db="EMBL/GenBank/DDBJ databases">
        <authorList>
            <person name="Chen W.-M."/>
        </authorList>
    </citation>
    <scope>NUCLEOTIDE SEQUENCE</scope>
    <source>
        <strain evidence="5">NBD-18</strain>
    </source>
</reference>
<sequence>MSKSVRLPLPILALNGLLCGLISSVSNGQTQVPAQASDRPEIQSAAASFEGFTLQASVGYQPHVANVTNVGVRNTNRQLSGRTIYNQSVPFIVSAGYTWSIGESATIGTQIEFNPINQQVGITILPGYAFTTELQGYLKLGGVVSRVSIDQGPNRDDTSASINGTMVGLGIKQMWTQNLYGFAEMNYLRFGSFGFTSWRGNVPIHGTSNISAYNAMVGVGYRF</sequence>
<dbReference type="Pfam" id="PF13505">
    <property type="entry name" value="OMP_b-brl"/>
    <property type="match status" value="1"/>
</dbReference>
<name>A0A6B2R242_9BURK</name>
<comment type="caution">
    <text evidence="5">The sequence shown here is derived from an EMBL/GenBank/DDBJ whole genome shotgun (WGS) entry which is preliminary data.</text>
</comment>
<comment type="subcellular location">
    <subcellularLocation>
        <location evidence="1">Cell outer membrane</location>
    </subcellularLocation>
</comment>
<dbReference type="SUPFAM" id="SSF56925">
    <property type="entry name" value="OMPA-like"/>
    <property type="match status" value="1"/>
</dbReference>
<keyword evidence="2 3" id="KW-0732">Signal</keyword>
<feature type="signal peptide" evidence="3">
    <location>
        <begin position="1"/>
        <end position="28"/>
    </location>
</feature>
<accession>A0A6B2R242</accession>
<evidence type="ECO:0000259" key="4">
    <source>
        <dbReference type="Pfam" id="PF13505"/>
    </source>
</evidence>
<evidence type="ECO:0000256" key="3">
    <source>
        <dbReference type="SAM" id="SignalP"/>
    </source>
</evidence>
<dbReference type="InterPro" id="IPR027385">
    <property type="entry name" value="Beta-barrel_OMP"/>
</dbReference>
<dbReference type="GO" id="GO:0009279">
    <property type="term" value="C:cell outer membrane"/>
    <property type="evidence" value="ECO:0007669"/>
    <property type="project" value="UniProtKB-SubCell"/>
</dbReference>
<proteinExistence type="predicted"/>
<evidence type="ECO:0000313" key="5">
    <source>
        <dbReference type="EMBL" id="NDY83419.1"/>
    </source>
</evidence>
<gene>
    <name evidence="5" type="ORF">G3I67_09270</name>
</gene>
<dbReference type="RefSeq" id="WP_163654556.1">
    <property type="nucleotide sequence ID" value="NZ_JAAGRN010000005.1"/>
</dbReference>
<evidence type="ECO:0000256" key="1">
    <source>
        <dbReference type="ARBA" id="ARBA00004442"/>
    </source>
</evidence>
<protein>
    <submittedName>
        <fullName evidence="5">Porin family protein</fullName>
    </submittedName>
</protein>